<dbReference type="Proteomes" id="UP001243717">
    <property type="component" value="Unassembled WGS sequence"/>
</dbReference>
<gene>
    <name evidence="1" type="ORF">QEH59_14240</name>
</gene>
<keyword evidence="1" id="KW-0808">Transferase</keyword>
<comment type="caution">
    <text evidence="1">The sequence shown here is derived from an EMBL/GenBank/DDBJ whole genome shotgun (WGS) entry which is preliminary data.</text>
</comment>
<dbReference type="SUPFAM" id="SSF53756">
    <property type="entry name" value="UDP-Glycosyltransferase/glycogen phosphorylase"/>
    <property type="match status" value="1"/>
</dbReference>
<proteinExistence type="predicted"/>
<accession>A0ABU1ALP1</accession>
<dbReference type="CDD" id="cd03801">
    <property type="entry name" value="GT4_PimA-like"/>
    <property type="match status" value="1"/>
</dbReference>
<dbReference type="GO" id="GO:0016757">
    <property type="term" value="F:glycosyltransferase activity"/>
    <property type="evidence" value="ECO:0007669"/>
    <property type="project" value="UniProtKB-KW"/>
</dbReference>
<dbReference type="PANTHER" id="PTHR12526">
    <property type="entry name" value="GLYCOSYLTRANSFERASE"/>
    <property type="match status" value="1"/>
</dbReference>
<sequence length="364" mass="41789">MKRATGMAEPLIARGHRVYIVIEDTADNRARLLLECPNAIPLFCERLDRRADRIQRRDLASSVDPDVVWICGLGIRNWVKFRHGRHRPICMMDHVELFSGIKRQGGLRALWDAAVEWGALLSFDAHICASRYLDKLFARRLDLLLQKKPTFYFPYAYGEQMGTVDSGLLSQLSQRYSGKKVLLYMGSFYENYGCFDMLDAVRQLALIRDDFIFLMMGGGPLKTECQGLVEQIDLKGRAEVLGYIPEEELSTWFSLANGFICPLRDTVQDWARCPSKLYMYLPFGKPIVTSPIGEAKDLLKEDGFFYPPGDIDQLSQAMGKVLDLENWEPRSDASLHNWNQRADEWLTWVETTYPHLKRSVCVQT</sequence>
<keyword evidence="2" id="KW-1185">Reference proteome</keyword>
<evidence type="ECO:0000313" key="2">
    <source>
        <dbReference type="Proteomes" id="UP001243717"/>
    </source>
</evidence>
<dbReference type="Gene3D" id="3.40.50.2000">
    <property type="entry name" value="Glycogen Phosphorylase B"/>
    <property type="match status" value="1"/>
</dbReference>
<reference evidence="1 2" key="1">
    <citation type="submission" date="2023-04" db="EMBL/GenBank/DDBJ databases">
        <title>A novel bacteria isolated from coastal sediment.</title>
        <authorList>
            <person name="Liu X.-J."/>
            <person name="Du Z.-J."/>
        </authorList>
    </citation>
    <scope>NUCLEOTIDE SEQUENCE [LARGE SCALE GENOMIC DNA]</scope>
    <source>
        <strain evidence="1 2">SDUM461004</strain>
    </source>
</reference>
<name>A0ABU1ALP1_9BACT</name>
<organism evidence="1 2">
    <name type="scientific">Thalassobacterium sedimentorum</name>
    <dbReference type="NCBI Taxonomy" id="3041258"/>
    <lineage>
        <taxon>Bacteria</taxon>
        <taxon>Pseudomonadati</taxon>
        <taxon>Verrucomicrobiota</taxon>
        <taxon>Opitutia</taxon>
        <taxon>Puniceicoccales</taxon>
        <taxon>Coraliomargaritaceae</taxon>
        <taxon>Thalassobacterium</taxon>
    </lineage>
</organism>
<protein>
    <submittedName>
        <fullName evidence="1">Glycosyltransferase family 4 protein</fullName>
        <ecNumber evidence="1">2.4.-.-</ecNumber>
    </submittedName>
</protein>
<dbReference type="EC" id="2.4.-.-" evidence="1"/>
<dbReference type="Pfam" id="PF13692">
    <property type="entry name" value="Glyco_trans_1_4"/>
    <property type="match status" value="1"/>
</dbReference>
<dbReference type="EMBL" id="JARXIC010000027">
    <property type="protein sequence ID" value="MDQ8195589.1"/>
    <property type="molecule type" value="Genomic_DNA"/>
</dbReference>
<keyword evidence="1" id="KW-0328">Glycosyltransferase</keyword>
<evidence type="ECO:0000313" key="1">
    <source>
        <dbReference type="EMBL" id="MDQ8195589.1"/>
    </source>
</evidence>